<organism evidence="2 3">
    <name type="scientific">Diaporthe australafricana</name>
    <dbReference type="NCBI Taxonomy" id="127596"/>
    <lineage>
        <taxon>Eukaryota</taxon>
        <taxon>Fungi</taxon>
        <taxon>Dikarya</taxon>
        <taxon>Ascomycota</taxon>
        <taxon>Pezizomycotina</taxon>
        <taxon>Sordariomycetes</taxon>
        <taxon>Sordariomycetidae</taxon>
        <taxon>Diaporthales</taxon>
        <taxon>Diaporthaceae</taxon>
        <taxon>Diaporthe</taxon>
    </lineage>
</organism>
<feature type="domain" description="AB hydrolase-1" evidence="1">
    <location>
        <begin position="193"/>
        <end position="427"/>
    </location>
</feature>
<accession>A0ABR3WJM1</accession>
<reference evidence="2 3" key="1">
    <citation type="journal article" date="2024" name="IMA Fungus">
        <title>IMA Genome - F19 : A genome assembly and annotation guide to empower mycologists, including annotated draft genome sequences of Ceratocystis pirilliformis, Diaporthe australafricana, Fusarium ophioides, Paecilomyces lecythidis, and Sporothrix stenoceras.</title>
        <authorList>
            <person name="Aylward J."/>
            <person name="Wilson A.M."/>
            <person name="Visagie C.M."/>
            <person name="Spraker J."/>
            <person name="Barnes I."/>
            <person name="Buitendag C."/>
            <person name="Ceriani C."/>
            <person name="Del Mar Angel L."/>
            <person name="du Plessis D."/>
            <person name="Fuchs T."/>
            <person name="Gasser K."/>
            <person name="Kramer D."/>
            <person name="Li W."/>
            <person name="Munsamy K."/>
            <person name="Piso A."/>
            <person name="Price J.L."/>
            <person name="Sonnekus B."/>
            <person name="Thomas C."/>
            <person name="van der Nest A."/>
            <person name="van Dijk A."/>
            <person name="van Heerden A."/>
            <person name="van Vuuren N."/>
            <person name="Yilmaz N."/>
            <person name="Duong T.A."/>
            <person name="van der Merwe N.A."/>
            <person name="Wingfield M.J."/>
            <person name="Wingfield B.D."/>
        </authorList>
    </citation>
    <scope>NUCLEOTIDE SEQUENCE [LARGE SCALE GENOMIC DNA]</scope>
    <source>
        <strain evidence="2 3">CMW 18300</strain>
    </source>
</reference>
<dbReference type="PANTHER" id="PTHR43194">
    <property type="entry name" value="HYDROLASE ALPHA/BETA FOLD FAMILY"/>
    <property type="match status" value="1"/>
</dbReference>
<dbReference type="SUPFAM" id="SSF53474">
    <property type="entry name" value="alpha/beta-Hydrolases"/>
    <property type="match status" value="1"/>
</dbReference>
<name>A0ABR3WJM1_9PEZI</name>
<dbReference type="InterPro" id="IPR000073">
    <property type="entry name" value="AB_hydrolase_1"/>
</dbReference>
<evidence type="ECO:0000313" key="3">
    <source>
        <dbReference type="Proteomes" id="UP001583177"/>
    </source>
</evidence>
<dbReference type="Pfam" id="PF12697">
    <property type="entry name" value="Abhydrolase_6"/>
    <property type="match status" value="1"/>
</dbReference>
<dbReference type="Gene3D" id="3.40.50.1820">
    <property type="entry name" value="alpha/beta hydrolase"/>
    <property type="match status" value="1"/>
</dbReference>
<evidence type="ECO:0000313" key="2">
    <source>
        <dbReference type="EMBL" id="KAL1863052.1"/>
    </source>
</evidence>
<dbReference type="InterPro" id="IPR029058">
    <property type="entry name" value="AB_hydrolase_fold"/>
</dbReference>
<dbReference type="PANTHER" id="PTHR43194:SF2">
    <property type="entry name" value="PEROXISOMAL MEMBRANE PROTEIN LPX1"/>
    <property type="match status" value="1"/>
</dbReference>
<gene>
    <name evidence="2" type="ORF">Daus18300_008208</name>
</gene>
<protein>
    <recommendedName>
        <fullName evidence="1">AB hydrolase-1 domain-containing protein</fullName>
    </recommendedName>
</protein>
<evidence type="ECO:0000259" key="1">
    <source>
        <dbReference type="Pfam" id="PF12697"/>
    </source>
</evidence>
<dbReference type="EMBL" id="JAWRVE010000075">
    <property type="protein sequence ID" value="KAL1863052.1"/>
    <property type="molecule type" value="Genomic_DNA"/>
</dbReference>
<dbReference type="Proteomes" id="UP001583177">
    <property type="component" value="Unassembled WGS sequence"/>
</dbReference>
<proteinExistence type="predicted"/>
<comment type="caution">
    <text evidence="2">The sequence shown here is derived from an EMBL/GenBank/DDBJ whole genome shotgun (WGS) entry which is preliminary data.</text>
</comment>
<sequence>MPHENGTTTSWAQLPQAMAESVTSLQETLDKDRQWQAFVDTKAIVEPVTIGVASSGGDPVLVSVAPGGKTSVSSSGDSSKADFTLVAHAEQWEKFFDADPKAPYQSFVGLQGMNIKQEGVGVVGDHTRFAQYGHLATRLLEVLREGLHGPIPEEEQEEPSEDHIIGRYIYIDAPVWGRTKIFYEASGDGPIPIVFCHTAGSDSRQYHGVMNDARMRDKCTMIAFDLPAHGRSFPGANYIPGGHTNNEEAYVGTIAAMIKALKLEKPIICGASMAGQVCVAVAIRADEVGAGGTIPLQGCDYLTMDRQFNDKSPVVNQSLFNPDWIYGMMCPRAPYVNRQLIWHMYSGQAYGIFHGDLDFYFGGFDARDRVHTIDVDKCPIYFLTGEYDWSTTPEMSKATADKIKGAMFTKMKGLGHFPATENPSRFVSLDLPYYNCIEYADSGPLRASRFHTCWMQSTGFRRQESS</sequence>
<keyword evidence="3" id="KW-1185">Reference proteome</keyword>
<dbReference type="InterPro" id="IPR050228">
    <property type="entry name" value="Carboxylesterase_BioH"/>
</dbReference>